<keyword evidence="2" id="KW-0472">Membrane</keyword>
<dbReference type="AlphaFoldDB" id="A0A0C9MAS5"/>
<gene>
    <name evidence="3" type="ORF">MAM1_0170c07148</name>
</gene>
<evidence type="ECO:0008006" key="5">
    <source>
        <dbReference type="Google" id="ProtNLM"/>
    </source>
</evidence>
<evidence type="ECO:0000256" key="2">
    <source>
        <dbReference type="SAM" id="Phobius"/>
    </source>
</evidence>
<name>A0A0C9MAS5_9FUNG</name>
<evidence type="ECO:0000313" key="4">
    <source>
        <dbReference type="Proteomes" id="UP000053815"/>
    </source>
</evidence>
<keyword evidence="4" id="KW-1185">Reference proteome</keyword>
<organism evidence="3">
    <name type="scientific">Mucor ambiguus</name>
    <dbReference type="NCBI Taxonomy" id="91626"/>
    <lineage>
        <taxon>Eukaryota</taxon>
        <taxon>Fungi</taxon>
        <taxon>Fungi incertae sedis</taxon>
        <taxon>Mucoromycota</taxon>
        <taxon>Mucoromycotina</taxon>
        <taxon>Mucoromycetes</taxon>
        <taxon>Mucorales</taxon>
        <taxon>Mucorineae</taxon>
        <taxon>Mucoraceae</taxon>
        <taxon>Mucor</taxon>
    </lineage>
</organism>
<dbReference type="GO" id="GO:0031047">
    <property type="term" value="P:regulatory ncRNA-mediated gene silencing"/>
    <property type="evidence" value="ECO:0007669"/>
    <property type="project" value="InterPro"/>
</dbReference>
<feature type="compositionally biased region" description="Polar residues" evidence="1">
    <location>
        <begin position="44"/>
        <end position="58"/>
    </location>
</feature>
<dbReference type="GO" id="GO:0008374">
    <property type="term" value="F:O-acyltransferase activity"/>
    <property type="evidence" value="ECO:0007669"/>
    <property type="project" value="InterPro"/>
</dbReference>
<dbReference type="Proteomes" id="UP000053815">
    <property type="component" value="Unassembled WGS sequence"/>
</dbReference>
<feature type="transmembrane region" description="Helical" evidence="2">
    <location>
        <begin position="666"/>
        <end position="685"/>
    </location>
</feature>
<dbReference type="Pfam" id="PF09692">
    <property type="entry name" value="Arb1"/>
    <property type="match status" value="1"/>
</dbReference>
<feature type="region of interest" description="Disordered" evidence="1">
    <location>
        <begin position="20"/>
        <end position="39"/>
    </location>
</feature>
<feature type="compositionally biased region" description="Basic residues" evidence="1">
    <location>
        <begin position="64"/>
        <end position="73"/>
    </location>
</feature>
<dbReference type="OrthoDB" id="435402at2759"/>
<keyword evidence="2" id="KW-1133">Transmembrane helix</keyword>
<dbReference type="PANTHER" id="PTHR31595:SF57">
    <property type="entry name" value="OS04G0481900 PROTEIN"/>
    <property type="match status" value="1"/>
</dbReference>
<dbReference type="GO" id="GO:0006629">
    <property type="term" value="P:lipid metabolic process"/>
    <property type="evidence" value="ECO:0007669"/>
    <property type="project" value="InterPro"/>
</dbReference>
<feature type="region of interest" description="Disordered" evidence="1">
    <location>
        <begin position="44"/>
        <end position="88"/>
    </location>
</feature>
<evidence type="ECO:0000313" key="3">
    <source>
        <dbReference type="EMBL" id="GAN07646.1"/>
    </source>
</evidence>
<sequence>MDQSEREELVLNLLNEAHIDENVPHMSNSTEDGQQVDEEISTINELSTPISLKQANRTGENGEKKKKKKKKGKNANLPEAGSELPDDYVEKKAEDPIEDPFSPDKPLSQRVEYAIWKYRSNHKFTESRRAIFDNYLRFGGIITGPNMFLGRSTSADTPDDPDADVDFEAAKVAIDFVPDELEEGVEVNFAEVAQVYFGNTFIRESLFIGTQDFVDAPALIDAFLRYLEIRHVAPEYAEDIAKARSICAEAKIQLPKCKRAIALLPGEYNRACSTLFQEKIDTSWMTSETLTVQKRFLSFVVDTVGSNDEDLKKSVQRLIKNPDDVQLLETETFVFVEIAEISPYEESADNDELVQVVLQNKDEHQTTYKIHLEKEIVESLMVGMVFRADLCKLSNGSCAALLSSFPVFPMDTSNQRYASYVVDIKLPPAITVPADTLTAAYTLVLILDFLLVMNDAKFSAFITPMQLKALIAVYHFLIPIFFASKYDFGNISFMLHPWSMAAQIIFLSTSSVTLKEYLQTLLKVALFLDDSSTTKTHQQIRLDGVKKIARGSAKLLFMKIALDGILPDDLSDLLAMPFYSPRAMFITYVLAVRIYCMMSLVDIPMGALQATLLIRFHDLFDNPFLATSPKDFWKMVKNLFQKLIFSKASNNVLDDKDDQKKMKKQGFMSSLQAYGLLIFLISGLFHDFMIAAAAREITFELTVFFLIHGIEVALEVKYRKGKYKQDPTGITAILCNLLTVLFFVTTGRLFLSPILRQEVFLNVAQKF</sequence>
<dbReference type="EMBL" id="DF836459">
    <property type="protein sequence ID" value="GAN07646.1"/>
    <property type="molecule type" value="Genomic_DNA"/>
</dbReference>
<reference evidence="3" key="1">
    <citation type="submission" date="2014-09" db="EMBL/GenBank/DDBJ databases">
        <title>Draft genome sequence of an oleaginous Mucoromycotina fungus Mucor ambiguus NBRC6742.</title>
        <authorList>
            <person name="Takeda I."/>
            <person name="Yamane N."/>
            <person name="Morita T."/>
            <person name="Tamano K."/>
            <person name="Machida M."/>
            <person name="Baker S."/>
            <person name="Koike H."/>
        </authorList>
    </citation>
    <scope>NUCLEOTIDE SEQUENCE</scope>
    <source>
        <strain evidence="3">NBRC 6742</strain>
    </source>
</reference>
<dbReference type="STRING" id="91626.A0A0C9MAS5"/>
<accession>A0A0C9MAS5</accession>
<keyword evidence="2" id="KW-0812">Transmembrane</keyword>
<dbReference type="GO" id="GO:0033167">
    <property type="term" value="C:ARC complex"/>
    <property type="evidence" value="ECO:0007669"/>
    <property type="project" value="InterPro"/>
</dbReference>
<feature type="transmembrane region" description="Helical" evidence="2">
    <location>
        <begin position="728"/>
        <end position="751"/>
    </location>
</feature>
<feature type="transmembrane region" description="Helical" evidence="2">
    <location>
        <begin position="465"/>
        <end position="483"/>
    </location>
</feature>
<feature type="transmembrane region" description="Helical" evidence="2">
    <location>
        <begin position="697"/>
        <end position="716"/>
    </location>
</feature>
<feature type="transmembrane region" description="Helical" evidence="2">
    <location>
        <begin position="495"/>
        <end position="514"/>
    </location>
</feature>
<proteinExistence type="predicted"/>
<evidence type="ECO:0000256" key="1">
    <source>
        <dbReference type="SAM" id="MobiDB-lite"/>
    </source>
</evidence>
<dbReference type="PANTHER" id="PTHR31595">
    <property type="entry name" value="LONG-CHAIN-ALCOHOL O-FATTY-ACYLTRANSFERASE 3-RELATED"/>
    <property type="match status" value="1"/>
</dbReference>
<dbReference type="InterPro" id="IPR018606">
    <property type="entry name" value="Arb1"/>
</dbReference>
<feature type="transmembrane region" description="Helical" evidence="2">
    <location>
        <begin position="436"/>
        <end position="453"/>
    </location>
</feature>
<dbReference type="InterPro" id="IPR044851">
    <property type="entry name" value="Wax_synthase"/>
</dbReference>
<protein>
    <recommendedName>
        <fullName evidence="5">Wax synthase domain-containing protein</fullName>
    </recommendedName>
</protein>